<dbReference type="Pfam" id="PF13460">
    <property type="entry name" value="NAD_binding_10"/>
    <property type="match status" value="1"/>
</dbReference>
<sequence length="260" mass="28000">MFAVAGGTGLVGSKVVAQLAAAGEPVRALSRRVPDDDSPRRVEGAEYVSTDLVTGVGLTKALTDVEMIIDTTGDMRRGNKSVLLAGAERLVRVARDRGVRHGVVLSIAGTDQSRMGYYRTKAAQERLYLDSGAGFRVLRATQFHEFLDMIFRPAARIGVLPVSKKASFQPIDTGDVARELIRFVEEDDPDMPIRTVGGPDVLPMRALAEAWKKSRHSRASIVGVPVPGPFGAFLAAGLNLIPERAVGTRTFDDWLSATAE</sequence>
<dbReference type="InterPro" id="IPR016040">
    <property type="entry name" value="NAD(P)-bd_dom"/>
</dbReference>
<feature type="domain" description="NAD(P)-binding" evidence="1">
    <location>
        <begin position="6"/>
        <end position="145"/>
    </location>
</feature>
<gene>
    <name evidence="2" type="ORF">BJY26_002676</name>
</gene>
<dbReference type="Gene3D" id="3.40.50.720">
    <property type="entry name" value="NAD(P)-binding Rossmann-like Domain"/>
    <property type="match status" value="1"/>
</dbReference>
<dbReference type="RefSeq" id="WP_179428726.1">
    <property type="nucleotide sequence ID" value="NZ_JACBZP010000001.1"/>
</dbReference>
<evidence type="ECO:0000259" key="1">
    <source>
        <dbReference type="Pfam" id="PF13460"/>
    </source>
</evidence>
<protein>
    <submittedName>
        <fullName evidence="2">Uncharacterized protein YbjT (DUF2867 family)</fullName>
    </submittedName>
</protein>
<dbReference type="PANTHER" id="PTHR12126:SF11">
    <property type="entry name" value="NADH DEHYDROGENASE [UBIQUINONE] 1 ALPHA SUBCOMPLEX SUBUNIT 9, MITOCHONDRIAL"/>
    <property type="match status" value="1"/>
</dbReference>
<dbReference type="SUPFAM" id="SSF51735">
    <property type="entry name" value="NAD(P)-binding Rossmann-fold domains"/>
    <property type="match status" value="1"/>
</dbReference>
<dbReference type="Proteomes" id="UP000539111">
    <property type="component" value="Unassembled WGS sequence"/>
</dbReference>
<dbReference type="GO" id="GO:0044877">
    <property type="term" value="F:protein-containing complex binding"/>
    <property type="evidence" value="ECO:0007669"/>
    <property type="project" value="TreeGrafter"/>
</dbReference>
<dbReference type="InterPro" id="IPR051207">
    <property type="entry name" value="ComplexI_NDUFA9_subunit"/>
</dbReference>
<name>A0A7Z0D3T8_9MICO</name>
<comment type="caution">
    <text evidence="2">The sequence shown here is derived from an EMBL/GenBank/DDBJ whole genome shotgun (WGS) entry which is preliminary data.</text>
</comment>
<evidence type="ECO:0000313" key="3">
    <source>
        <dbReference type="Proteomes" id="UP000539111"/>
    </source>
</evidence>
<dbReference type="InterPro" id="IPR036291">
    <property type="entry name" value="NAD(P)-bd_dom_sf"/>
</dbReference>
<dbReference type="AlphaFoldDB" id="A0A7Z0D3T8"/>
<keyword evidence="3" id="KW-1185">Reference proteome</keyword>
<accession>A0A7Z0D3T8</accession>
<reference evidence="2 3" key="1">
    <citation type="submission" date="2020-07" db="EMBL/GenBank/DDBJ databases">
        <title>Sequencing the genomes of 1000 actinobacteria strains.</title>
        <authorList>
            <person name="Klenk H.-P."/>
        </authorList>
    </citation>
    <scope>NUCLEOTIDE SEQUENCE [LARGE SCALE GENOMIC DNA]</scope>
    <source>
        <strain evidence="2 3">DSM 26341</strain>
    </source>
</reference>
<evidence type="ECO:0000313" key="2">
    <source>
        <dbReference type="EMBL" id="NYI68370.1"/>
    </source>
</evidence>
<dbReference type="EMBL" id="JACBZP010000001">
    <property type="protein sequence ID" value="NYI68370.1"/>
    <property type="molecule type" value="Genomic_DNA"/>
</dbReference>
<dbReference type="PANTHER" id="PTHR12126">
    <property type="entry name" value="NADH-UBIQUINONE OXIDOREDUCTASE 39 KDA SUBUNIT-RELATED"/>
    <property type="match status" value="1"/>
</dbReference>
<proteinExistence type="predicted"/>
<organism evidence="2 3">
    <name type="scientific">Spelaeicoccus albus</name>
    <dbReference type="NCBI Taxonomy" id="1280376"/>
    <lineage>
        <taxon>Bacteria</taxon>
        <taxon>Bacillati</taxon>
        <taxon>Actinomycetota</taxon>
        <taxon>Actinomycetes</taxon>
        <taxon>Micrococcales</taxon>
        <taxon>Brevibacteriaceae</taxon>
        <taxon>Spelaeicoccus</taxon>
    </lineage>
</organism>